<organism evidence="2 3">
    <name type="scientific">Toxocara canis</name>
    <name type="common">Canine roundworm</name>
    <dbReference type="NCBI Taxonomy" id="6265"/>
    <lineage>
        <taxon>Eukaryota</taxon>
        <taxon>Metazoa</taxon>
        <taxon>Ecdysozoa</taxon>
        <taxon>Nematoda</taxon>
        <taxon>Chromadorea</taxon>
        <taxon>Rhabditida</taxon>
        <taxon>Spirurina</taxon>
        <taxon>Ascaridomorpha</taxon>
        <taxon>Ascaridoidea</taxon>
        <taxon>Toxocaridae</taxon>
        <taxon>Toxocara</taxon>
    </lineage>
</organism>
<protein>
    <submittedName>
        <fullName evidence="2">Uncharacterized protein</fullName>
    </submittedName>
</protein>
<accession>A0A0B2VBY7</accession>
<feature type="signal peptide" evidence="1">
    <location>
        <begin position="1"/>
        <end position="25"/>
    </location>
</feature>
<feature type="chain" id="PRO_5002078119" evidence="1">
    <location>
        <begin position="26"/>
        <end position="428"/>
    </location>
</feature>
<evidence type="ECO:0000256" key="1">
    <source>
        <dbReference type="SAM" id="SignalP"/>
    </source>
</evidence>
<proteinExistence type="predicted"/>
<name>A0A0B2VBY7_TOXCA</name>
<dbReference type="AlphaFoldDB" id="A0A0B2VBY7"/>
<dbReference type="EMBL" id="JPKZ01001611">
    <property type="protein sequence ID" value="KHN81026.1"/>
    <property type="molecule type" value="Genomic_DNA"/>
</dbReference>
<keyword evidence="1" id="KW-0732">Signal</keyword>
<gene>
    <name evidence="2" type="ORF">Tcan_13339</name>
</gene>
<evidence type="ECO:0000313" key="2">
    <source>
        <dbReference type="EMBL" id="KHN81026.1"/>
    </source>
</evidence>
<evidence type="ECO:0000313" key="3">
    <source>
        <dbReference type="Proteomes" id="UP000031036"/>
    </source>
</evidence>
<reference evidence="2 3" key="1">
    <citation type="submission" date="2014-11" db="EMBL/GenBank/DDBJ databases">
        <title>Genetic blueprint of the zoonotic pathogen Toxocara canis.</title>
        <authorList>
            <person name="Zhu X.-Q."/>
            <person name="Korhonen P.K."/>
            <person name="Cai H."/>
            <person name="Young N.D."/>
            <person name="Nejsum P."/>
            <person name="von Samson-Himmelstjerna G."/>
            <person name="Boag P.R."/>
            <person name="Tan P."/>
            <person name="Li Q."/>
            <person name="Min J."/>
            <person name="Yang Y."/>
            <person name="Wang X."/>
            <person name="Fang X."/>
            <person name="Hall R.S."/>
            <person name="Hofmann A."/>
            <person name="Sternberg P.W."/>
            <person name="Jex A.R."/>
            <person name="Gasser R.B."/>
        </authorList>
    </citation>
    <scope>NUCLEOTIDE SEQUENCE [LARGE SCALE GENOMIC DNA]</scope>
    <source>
        <strain evidence="2">PN_DK_2014</strain>
    </source>
</reference>
<comment type="caution">
    <text evidence="2">The sequence shown here is derived from an EMBL/GenBank/DDBJ whole genome shotgun (WGS) entry which is preliminary data.</text>
</comment>
<sequence>MLCGLLLSNRANVLVIALFYGNALRQNNVYCEEAIYDKQTIAFRVKEAVPTIAIAIDNLFWDRQHSLVLGSRDQRIEWRALQNVDQRSCTIPCTVETITKIVSKAKNIKEFRMHRNSGFDEHEELLVIDAILNSEIQLSHITLKFWNFQYLHYRNNRNFYWPTKIISQYLTELVSKNRDTLRYLSIGLLQSFQLEFFKYFDVNGLEVRLDSTGNCDSQTFALVFYPFLQSFTIQSNTPHRVRLNVKCAQRDRAKCALQRAYQSALNNFTHRIHLQNLEINIGDMAAVEMEDVAELMGSMSTYLFSMPELRLISWEFSNLQFDLMQMRPYFESLRTQKGLYFDRVFMESNTMIRYERMMRQPQKPLLYWGEPPKSESSRMEEVSVEEYVYWEEISTAVEERSRSPVEKHGLRKTLSRTVICSFACRTRN</sequence>
<keyword evidence="3" id="KW-1185">Reference proteome</keyword>
<dbReference type="Proteomes" id="UP000031036">
    <property type="component" value="Unassembled WGS sequence"/>
</dbReference>